<dbReference type="RefSeq" id="WP_141422375.1">
    <property type="nucleotide sequence ID" value="NZ_VIAR01000012.1"/>
</dbReference>
<dbReference type="AlphaFoldDB" id="A0A507ZFA0"/>
<proteinExistence type="predicted"/>
<organism evidence="1 2">
    <name type="scientific">Haloflavibacter putidus</name>
    <dbReference type="NCBI Taxonomy" id="2576776"/>
    <lineage>
        <taxon>Bacteria</taxon>
        <taxon>Pseudomonadati</taxon>
        <taxon>Bacteroidota</taxon>
        <taxon>Flavobacteriia</taxon>
        <taxon>Flavobacteriales</taxon>
        <taxon>Flavobacteriaceae</taxon>
        <taxon>Haloflavibacter</taxon>
    </lineage>
</organism>
<dbReference type="InterPro" id="IPR046601">
    <property type="entry name" value="DUF6660"/>
</dbReference>
<accession>A0A507ZFA0</accession>
<evidence type="ECO:0000313" key="2">
    <source>
        <dbReference type="Proteomes" id="UP000317169"/>
    </source>
</evidence>
<dbReference type="Proteomes" id="UP000317169">
    <property type="component" value="Unassembled WGS sequence"/>
</dbReference>
<evidence type="ECO:0000313" key="1">
    <source>
        <dbReference type="EMBL" id="TQD35401.1"/>
    </source>
</evidence>
<name>A0A507ZFA0_9FLAO</name>
<keyword evidence="2" id="KW-1185">Reference proteome</keyword>
<gene>
    <name evidence="1" type="ORF">FKR84_11050</name>
</gene>
<protein>
    <submittedName>
        <fullName evidence="1">Uncharacterized protein</fullName>
    </submittedName>
</protein>
<comment type="caution">
    <text evidence="1">The sequence shown here is derived from an EMBL/GenBank/DDBJ whole genome shotgun (WGS) entry which is preliminary data.</text>
</comment>
<sequence>MKFMVFILSVYLMGLNFIPCDDLAPTAQHQEISIAEHTDSHQHSQNHEQQDLCSPFCQCHCCHIHILDFNFSEVVIFHPNIPILDIGYANRYGLEIQHSLLQPPQV</sequence>
<reference evidence="1 2" key="1">
    <citation type="submission" date="2019-06" db="EMBL/GenBank/DDBJ databases">
        <title>Flavibacter putida gen. nov., sp. nov., a novel marine bacterium of the family Flavobacteriaceae isolated from coastal seawater.</title>
        <authorList>
            <person name="Feng X."/>
        </authorList>
    </citation>
    <scope>NUCLEOTIDE SEQUENCE [LARGE SCALE GENOMIC DNA]</scope>
    <source>
        <strain evidence="1 2">PLHSN227</strain>
    </source>
</reference>
<dbReference type="Pfam" id="PF20365">
    <property type="entry name" value="DUF6660"/>
    <property type="match status" value="1"/>
</dbReference>
<dbReference type="OrthoDB" id="997115at2"/>
<dbReference type="EMBL" id="VIAR01000012">
    <property type="protein sequence ID" value="TQD35401.1"/>
    <property type="molecule type" value="Genomic_DNA"/>
</dbReference>